<protein>
    <submittedName>
        <fullName evidence="1">7215_t:CDS:1</fullName>
    </submittedName>
</protein>
<accession>A0ACA9QP66</accession>
<name>A0ACA9QP66_9GLOM</name>
<reference evidence="1" key="1">
    <citation type="submission" date="2021-06" db="EMBL/GenBank/DDBJ databases">
        <authorList>
            <person name="Kallberg Y."/>
            <person name="Tangrot J."/>
            <person name="Rosling A."/>
        </authorList>
    </citation>
    <scope>NUCLEOTIDE SEQUENCE</scope>
    <source>
        <strain evidence="1">CL356</strain>
    </source>
</reference>
<dbReference type="Proteomes" id="UP000789525">
    <property type="component" value="Unassembled WGS sequence"/>
</dbReference>
<sequence>VTPLTVQAIRGSSMPDMFVTTSSRISVHNISTVGPSPPSLIPMRTPQVNFLVIQACLIAPNDPEDPVPQDDIPNPDVSGPDDQSFVMKTFMVVNVNYVK</sequence>
<feature type="non-terminal residue" evidence="1">
    <location>
        <position position="1"/>
    </location>
</feature>
<organism evidence="1 2">
    <name type="scientific">Acaulospora colombiana</name>
    <dbReference type="NCBI Taxonomy" id="27376"/>
    <lineage>
        <taxon>Eukaryota</taxon>
        <taxon>Fungi</taxon>
        <taxon>Fungi incertae sedis</taxon>
        <taxon>Mucoromycota</taxon>
        <taxon>Glomeromycotina</taxon>
        <taxon>Glomeromycetes</taxon>
        <taxon>Diversisporales</taxon>
        <taxon>Acaulosporaceae</taxon>
        <taxon>Acaulospora</taxon>
    </lineage>
</organism>
<dbReference type="EMBL" id="CAJVPT010057931">
    <property type="protein sequence ID" value="CAG8759436.1"/>
    <property type="molecule type" value="Genomic_DNA"/>
</dbReference>
<proteinExistence type="predicted"/>
<gene>
    <name evidence="1" type="ORF">ACOLOM_LOCUS13127</name>
</gene>
<evidence type="ECO:0000313" key="1">
    <source>
        <dbReference type="EMBL" id="CAG8759436.1"/>
    </source>
</evidence>
<feature type="non-terminal residue" evidence="1">
    <location>
        <position position="99"/>
    </location>
</feature>
<comment type="caution">
    <text evidence="1">The sequence shown here is derived from an EMBL/GenBank/DDBJ whole genome shotgun (WGS) entry which is preliminary data.</text>
</comment>
<evidence type="ECO:0000313" key="2">
    <source>
        <dbReference type="Proteomes" id="UP000789525"/>
    </source>
</evidence>
<keyword evidence="2" id="KW-1185">Reference proteome</keyword>